<dbReference type="InterPro" id="IPR058076">
    <property type="entry name" value="NOXase"/>
</dbReference>
<dbReference type="InterPro" id="IPR016156">
    <property type="entry name" value="FAD/NAD-linked_Rdtase_dimer_sf"/>
</dbReference>
<dbReference type="PANTHER" id="PTHR43429:SF1">
    <property type="entry name" value="NAD(P)H SULFUR OXIDOREDUCTASE (COA-DEPENDENT)"/>
    <property type="match status" value="1"/>
</dbReference>
<keyword evidence="3" id="KW-0285">Flavoprotein</keyword>
<dbReference type="InterPro" id="IPR050260">
    <property type="entry name" value="FAD-bd_OxRdtase"/>
</dbReference>
<evidence type="ECO:0000256" key="8">
    <source>
        <dbReference type="ARBA" id="ARBA00023284"/>
    </source>
</evidence>
<evidence type="ECO:0000259" key="12">
    <source>
        <dbReference type="Pfam" id="PF02852"/>
    </source>
</evidence>
<protein>
    <recommendedName>
        <fullName evidence="10">NADH oxidase</fullName>
        <ecNumber evidence="9">1.6.3.4</ecNumber>
    </recommendedName>
</protein>
<evidence type="ECO:0000256" key="3">
    <source>
        <dbReference type="ARBA" id="ARBA00022630"/>
    </source>
</evidence>
<dbReference type="Gene3D" id="3.30.390.30">
    <property type="match status" value="1"/>
</dbReference>
<sequence length="444" mass="49062">MTKTIIIGANHSGIAAANTILDNDPNHEVVMIDRNDCISYLGTGSALWIGRQIDSYDNLFYTSGADFEKKGAKVYLKTEVNHIDFESKKVTCFSHERGQFDESYDQLIIGTGSKPIALNVPGNELANIHYLKTFQEAKLIDQLLDQEDVKTVAVIGAGYIGIEIAEAAKLRNKKVLLFDVGKRSVPSYFDEWLTTDMDKALKDNGVELHFNEEVKSIQGVNNKVEGITTNQGTYQVDVVINAIGFMPNTSLAKNQLETYRNGAYLVDSYQRTSEPDVYAIGDCGTVFSNALNKQTYIALATNAVRTGIVAGLNAVGIKTKSNGVQGSNGISIFGLNMVSTGVSVESALKNNMVVDYTDFEDLQKPDFMEKNDLVKIRIVFEKNSRRVVGAQLSSYEDMSSVIHMFSLAIEKQVTIDELKLLDIFFLPHFNQPYNYITMASLGAN</sequence>
<dbReference type="Pfam" id="PF07992">
    <property type="entry name" value="Pyr_redox_2"/>
    <property type="match status" value="1"/>
</dbReference>
<comment type="catalytic activity">
    <reaction evidence="11">
        <text>2 NADH + O2 + 2 H(+) = 2 NAD(+) + 2 H2O</text>
        <dbReference type="Rhea" id="RHEA:37799"/>
        <dbReference type="ChEBI" id="CHEBI:15377"/>
        <dbReference type="ChEBI" id="CHEBI:15378"/>
        <dbReference type="ChEBI" id="CHEBI:15379"/>
        <dbReference type="ChEBI" id="CHEBI:57540"/>
        <dbReference type="ChEBI" id="CHEBI:57945"/>
        <dbReference type="EC" id="1.6.3.4"/>
    </reaction>
</comment>
<feature type="domain" description="FAD/NAD(P)-binding" evidence="13">
    <location>
        <begin position="3"/>
        <end position="307"/>
    </location>
</feature>
<dbReference type="Gene3D" id="3.50.50.60">
    <property type="entry name" value="FAD/NAD(P)-binding domain"/>
    <property type="match status" value="2"/>
</dbReference>
<comment type="caution">
    <text evidence="14">The sequence shown here is derived from an EMBL/GenBank/DDBJ whole genome shotgun (WGS) entry which is preliminary data.</text>
</comment>
<feature type="domain" description="Pyridine nucleotide-disulphide oxidoreductase dimerisation" evidence="12">
    <location>
        <begin position="334"/>
        <end position="430"/>
    </location>
</feature>
<keyword evidence="15" id="KW-1185">Reference proteome</keyword>
<dbReference type="Pfam" id="PF02852">
    <property type="entry name" value="Pyr_redox_dim"/>
    <property type="match status" value="1"/>
</dbReference>
<dbReference type="AlphaFoldDB" id="A0A369B1H1"/>
<dbReference type="SUPFAM" id="SSF55424">
    <property type="entry name" value="FAD/NAD-linked reductases, dimerisation (C-terminal) domain"/>
    <property type="match status" value="1"/>
</dbReference>
<evidence type="ECO:0000256" key="6">
    <source>
        <dbReference type="ARBA" id="ARBA00023027"/>
    </source>
</evidence>
<keyword evidence="8" id="KW-0676">Redox-active center</keyword>
<evidence type="ECO:0000256" key="2">
    <source>
        <dbReference type="ARBA" id="ARBA00009130"/>
    </source>
</evidence>
<dbReference type="RefSeq" id="WP_114289492.1">
    <property type="nucleotide sequence ID" value="NZ_JBMAKV010000028.1"/>
</dbReference>
<name>A0A369B1H1_9ENTE</name>
<comment type="similarity">
    <text evidence="2">Belongs to the class-III pyridine nucleotide-disulfide oxidoreductase family.</text>
</comment>
<dbReference type="OrthoDB" id="9802028at2"/>
<keyword evidence="4" id="KW-0274">FAD</keyword>
<evidence type="ECO:0000256" key="9">
    <source>
        <dbReference type="ARBA" id="ARBA00039092"/>
    </source>
</evidence>
<proteinExistence type="inferred from homology"/>
<dbReference type="Proteomes" id="UP000288197">
    <property type="component" value="Unassembled WGS sequence"/>
</dbReference>
<keyword evidence="7" id="KW-0558">Oxidation</keyword>
<evidence type="ECO:0000256" key="1">
    <source>
        <dbReference type="ARBA" id="ARBA00001974"/>
    </source>
</evidence>
<evidence type="ECO:0000256" key="10">
    <source>
        <dbReference type="ARBA" id="ARBA00039201"/>
    </source>
</evidence>
<dbReference type="EC" id="1.6.3.4" evidence="9"/>
<dbReference type="SUPFAM" id="SSF51905">
    <property type="entry name" value="FAD/NAD(P)-binding domain"/>
    <property type="match status" value="1"/>
</dbReference>
<evidence type="ECO:0000313" key="14">
    <source>
        <dbReference type="EMBL" id="RSU02858.1"/>
    </source>
</evidence>
<evidence type="ECO:0000256" key="7">
    <source>
        <dbReference type="ARBA" id="ARBA00023097"/>
    </source>
</evidence>
<dbReference type="InterPro" id="IPR004099">
    <property type="entry name" value="Pyr_nucl-diS_OxRdtase_dimer"/>
</dbReference>
<organism evidence="14 15">
    <name type="scientific">Vagococcus fluvialis</name>
    <dbReference type="NCBI Taxonomy" id="2738"/>
    <lineage>
        <taxon>Bacteria</taxon>
        <taxon>Bacillati</taxon>
        <taxon>Bacillota</taxon>
        <taxon>Bacilli</taxon>
        <taxon>Lactobacillales</taxon>
        <taxon>Enterococcaceae</taxon>
        <taxon>Vagococcus</taxon>
    </lineage>
</organism>
<dbReference type="InterPro" id="IPR023753">
    <property type="entry name" value="FAD/NAD-binding_dom"/>
</dbReference>
<dbReference type="GO" id="GO:0016491">
    <property type="term" value="F:oxidoreductase activity"/>
    <property type="evidence" value="ECO:0007669"/>
    <property type="project" value="UniProtKB-KW"/>
</dbReference>
<dbReference type="PRINTS" id="PR00411">
    <property type="entry name" value="PNDRDTASEI"/>
</dbReference>
<comment type="cofactor">
    <cofactor evidence="1">
        <name>FAD</name>
        <dbReference type="ChEBI" id="CHEBI:57692"/>
    </cofactor>
</comment>
<dbReference type="GeneID" id="63146243"/>
<gene>
    <name evidence="14" type="ORF">CBF32_06220</name>
</gene>
<dbReference type="PANTHER" id="PTHR43429">
    <property type="entry name" value="PYRIDINE NUCLEOTIDE-DISULFIDE OXIDOREDUCTASE DOMAIN-CONTAINING"/>
    <property type="match status" value="1"/>
</dbReference>
<evidence type="ECO:0000259" key="13">
    <source>
        <dbReference type="Pfam" id="PF07992"/>
    </source>
</evidence>
<evidence type="ECO:0000256" key="4">
    <source>
        <dbReference type="ARBA" id="ARBA00022827"/>
    </source>
</evidence>
<reference evidence="14 15" key="1">
    <citation type="submission" date="2017-05" db="EMBL/GenBank/DDBJ databases">
        <title>Vagococcus spp. assemblies.</title>
        <authorList>
            <person name="Gulvik C.A."/>
        </authorList>
    </citation>
    <scope>NUCLEOTIDE SEQUENCE [LARGE SCALE GENOMIC DNA]</scope>
    <source>
        <strain evidence="14 15">NCFB 2497</strain>
    </source>
</reference>
<dbReference type="InterPro" id="IPR036188">
    <property type="entry name" value="FAD/NAD-bd_sf"/>
</dbReference>
<dbReference type="NCBIfam" id="NF046103">
    <property type="entry name" value="NOXase_Strep"/>
    <property type="match status" value="1"/>
</dbReference>
<evidence type="ECO:0000256" key="5">
    <source>
        <dbReference type="ARBA" id="ARBA00023002"/>
    </source>
</evidence>
<accession>A0A369B1H1</accession>
<evidence type="ECO:0000313" key="15">
    <source>
        <dbReference type="Proteomes" id="UP000288197"/>
    </source>
</evidence>
<dbReference type="EMBL" id="NGJX01000004">
    <property type="protein sequence ID" value="RSU02858.1"/>
    <property type="molecule type" value="Genomic_DNA"/>
</dbReference>
<keyword evidence="5" id="KW-0560">Oxidoreductase</keyword>
<dbReference type="PRINTS" id="PR00368">
    <property type="entry name" value="FADPNR"/>
</dbReference>
<keyword evidence="6" id="KW-0520">NAD</keyword>
<evidence type="ECO:0000256" key="11">
    <source>
        <dbReference type="ARBA" id="ARBA00047360"/>
    </source>
</evidence>